<evidence type="ECO:0000256" key="3">
    <source>
        <dbReference type="SAM" id="MobiDB-lite"/>
    </source>
</evidence>
<accession>W7U238</accession>
<dbReference type="Proteomes" id="UP000019335">
    <property type="component" value="Chromosome 8"/>
</dbReference>
<feature type="transmembrane region" description="Helical" evidence="4">
    <location>
        <begin position="29"/>
        <end position="50"/>
    </location>
</feature>
<keyword evidence="6" id="KW-1185">Reference proteome</keyword>
<feature type="repeat" description="PPR" evidence="2">
    <location>
        <begin position="701"/>
        <end position="735"/>
    </location>
</feature>
<organism evidence="5 6">
    <name type="scientific">Nannochloropsis gaditana</name>
    <dbReference type="NCBI Taxonomy" id="72520"/>
    <lineage>
        <taxon>Eukaryota</taxon>
        <taxon>Sar</taxon>
        <taxon>Stramenopiles</taxon>
        <taxon>Ochrophyta</taxon>
        <taxon>Eustigmatophyceae</taxon>
        <taxon>Eustigmatales</taxon>
        <taxon>Monodopsidaceae</taxon>
        <taxon>Nannochloropsis</taxon>
    </lineage>
</organism>
<keyword evidence="4" id="KW-0472">Membrane</keyword>
<dbReference type="PROSITE" id="PS51375">
    <property type="entry name" value="PPR"/>
    <property type="match status" value="4"/>
</dbReference>
<feature type="repeat" description="PPR" evidence="2">
    <location>
        <begin position="250"/>
        <end position="284"/>
    </location>
</feature>
<proteinExistence type="predicted"/>
<keyword evidence="4" id="KW-1133">Transmembrane helix</keyword>
<evidence type="ECO:0000256" key="2">
    <source>
        <dbReference type="PROSITE-ProRule" id="PRU00708"/>
    </source>
</evidence>
<dbReference type="EMBL" id="AZIL01000609">
    <property type="protein sequence ID" value="EWM26729.1"/>
    <property type="molecule type" value="Genomic_DNA"/>
</dbReference>
<keyword evidence="4" id="KW-0812">Transmembrane</keyword>
<reference evidence="5 6" key="1">
    <citation type="journal article" date="2014" name="Mol. Plant">
        <title>Chromosome Scale Genome Assembly and Transcriptome Profiling of Nannochloropsis gaditana in Nitrogen Depletion.</title>
        <authorList>
            <person name="Corteggiani Carpinelli E."/>
            <person name="Telatin A."/>
            <person name="Vitulo N."/>
            <person name="Forcato C."/>
            <person name="D'Angelo M."/>
            <person name="Schiavon R."/>
            <person name="Vezzi A."/>
            <person name="Giacometti G.M."/>
            <person name="Morosinotto T."/>
            <person name="Valle G."/>
        </authorList>
    </citation>
    <scope>NUCLEOTIDE SEQUENCE [LARGE SCALE GENOMIC DNA]</scope>
    <source>
        <strain evidence="5 6">B-31</strain>
    </source>
</reference>
<dbReference type="AlphaFoldDB" id="W7U238"/>
<dbReference type="Pfam" id="PF13812">
    <property type="entry name" value="PPR_3"/>
    <property type="match status" value="3"/>
</dbReference>
<feature type="region of interest" description="Disordered" evidence="3">
    <location>
        <begin position="796"/>
        <end position="847"/>
    </location>
</feature>
<dbReference type="PANTHER" id="PTHR47447:SF17">
    <property type="entry name" value="OS12G0638900 PROTEIN"/>
    <property type="match status" value="1"/>
</dbReference>
<dbReference type="PANTHER" id="PTHR47447">
    <property type="entry name" value="OS03G0856100 PROTEIN"/>
    <property type="match status" value="1"/>
</dbReference>
<feature type="compositionally biased region" description="Basic and acidic residues" evidence="3">
    <location>
        <begin position="826"/>
        <end position="847"/>
    </location>
</feature>
<feature type="repeat" description="PPR" evidence="2">
    <location>
        <begin position="424"/>
        <end position="459"/>
    </location>
</feature>
<dbReference type="InterPro" id="IPR011990">
    <property type="entry name" value="TPR-like_helical_dom_sf"/>
</dbReference>
<dbReference type="OrthoDB" id="10265925at2759"/>
<sequence>MRPVTGNTLPKIETDSASMVPRKKRRKCCSIRTAPLALCMIIYSLLLLSLQLCVKAYSTLPLCGSGDKIRFVRRLRKEGRKRDIGILCSPSCSTLRVMQVTMSSPAPFFSERRRAITTGSESCHSVELLTPSAGRIRRFRAERGRQLENELARIEAAGARAGLDLYIKALRSCAKLGKVDVAMMLLRQMQEQPAGPRRVPATPLLAFNLVLEAAAKAQDRDVALSVYNEMLCGVGEKAATGPASPGVGVNVFTYGQLLSLFAKLADGRAALDILEEMAAQGVKGNAFTYTSAIDACERAGLLYETERLLREMKDRGVMPTAVTYNTIIARRAERVDTWTEALDWLAKLEASGIQPLRSSYAAAINACERAEEWELVVELTERAEELADTTMWSRSLSAMLRLGRHESVLATFRQLREEKTIPVDEVMYTLALKACALGHRPFHEARALLMDMRTSGLTPNVVTFSAAMEACGGDTDSNGAPNWEMALEVLREMKAQGVEPSTVTYSTLMDILTDSGQWQRALHIFMTLEREEDQAEVPKTVWLYTAAIRACAKGQQIDTAIALLREVTTDPSAHGAPDLCLFTAALDACEKVGDGPLALQLLDEMSRDHNIIVDDVACGVVISACRKAGLVGDCLRLLAFMLNHRLAPNLGVYNTVLGALCSQPEYLDKAIEVLHFLKASQPSSSSNLNLRSKPSRTPRPNAQSFSQVIDALADALRWEDALSLLQEMRNVGHRPEVLTCAKVVAACEKKQRWKEALHLLDEMRKDDYSFYELELLDQVFKKLVGVAAAGLRSISGGAADSTSETARAATDSGREGQGESMDNDDSSLHPELLNREKKDDRVPKARR</sequence>
<name>W7U238_9STRA</name>
<dbReference type="InterPro" id="IPR002885">
    <property type="entry name" value="PPR_rpt"/>
</dbReference>
<dbReference type="Pfam" id="PF01535">
    <property type="entry name" value="PPR"/>
    <property type="match status" value="5"/>
</dbReference>
<dbReference type="Gene3D" id="1.25.40.10">
    <property type="entry name" value="Tetratricopeptide repeat domain"/>
    <property type="match status" value="5"/>
</dbReference>
<keyword evidence="1" id="KW-0677">Repeat</keyword>
<evidence type="ECO:0000256" key="1">
    <source>
        <dbReference type="ARBA" id="ARBA00022737"/>
    </source>
</evidence>
<comment type="caution">
    <text evidence="5">The sequence shown here is derived from an EMBL/GenBank/DDBJ whole genome shotgun (WGS) entry which is preliminary data.</text>
</comment>
<gene>
    <name evidence="5" type="ORF">Naga_100001g141</name>
</gene>
<feature type="repeat" description="PPR" evidence="2">
    <location>
        <begin position="285"/>
        <end position="319"/>
    </location>
</feature>
<feature type="region of interest" description="Disordered" evidence="3">
    <location>
        <begin position="682"/>
        <end position="702"/>
    </location>
</feature>
<evidence type="ECO:0000313" key="5">
    <source>
        <dbReference type="EMBL" id="EWM26729.1"/>
    </source>
</evidence>
<evidence type="ECO:0000313" key="6">
    <source>
        <dbReference type="Proteomes" id="UP000019335"/>
    </source>
</evidence>
<evidence type="ECO:0000256" key="4">
    <source>
        <dbReference type="SAM" id="Phobius"/>
    </source>
</evidence>
<feature type="compositionally biased region" description="Polar residues" evidence="3">
    <location>
        <begin position="682"/>
        <end position="692"/>
    </location>
</feature>
<protein>
    <submittedName>
        <fullName evidence="5">Pentatricopeptide repeat containining protein</fullName>
    </submittedName>
</protein>
<dbReference type="NCBIfam" id="TIGR00756">
    <property type="entry name" value="PPR"/>
    <property type="match status" value="2"/>
</dbReference>